<dbReference type="EMBL" id="LNIX01000002">
    <property type="protein sequence ID" value="OXA59790.1"/>
    <property type="molecule type" value="Genomic_DNA"/>
</dbReference>
<evidence type="ECO:0000256" key="1">
    <source>
        <dbReference type="SAM" id="SignalP"/>
    </source>
</evidence>
<evidence type="ECO:0008006" key="4">
    <source>
        <dbReference type="Google" id="ProtNLM"/>
    </source>
</evidence>
<sequence>MKAILAIVFAAGLVGVMSTPVQEVKYVYKPNQCEPSDPLIVPPGIFNLTLHPLFNLAEDSNHQGLVVAGVSGLVADVSIIIITLTLNFEITVPSIDADATTIDVSGYIDTRPFTALPVGNYTGTTTGTTTGIARVRNLRVQGSATLFVNIIGNRVSVRVLNVNVFTFDEICLNLGADFQIGGAPVDWADLCANFKGRFDAEWGNNQLKNQLVEKIRVTANVIVGRYTLDELIDLIGGGGPTTEPCLAA</sequence>
<keyword evidence="3" id="KW-1185">Reference proteome</keyword>
<proteinExistence type="predicted"/>
<protein>
    <recommendedName>
        <fullName evidence="4">Protein takeout</fullName>
    </recommendedName>
</protein>
<evidence type="ECO:0000313" key="2">
    <source>
        <dbReference type="EMBL" id="OXA59790.1"/>
    </source>
</evidence>
<feature type="chain" id="PRO_5013325178" description="Protein takeout" evidence="1">
    <location>
        <begin position="19"/>
        <end position="248"/>
    </location>
</feature>
<feature type="signal peptide" evidence="1">
    <location>
        <begin position="1"/>
        <end position="18"/>
    </location>
</feature>
<keyword evidence="1" id="KW-0732">Signal</keyword>
<comment type="caution">
    <text evidence="2">The sequence shown here is derived from an EMBL/GenBank/DDBJ whole genome shotgun (WGS) entry which is preliminary data.</text>
</comment>
<name>A0A226ERA5_FOLCA</name>
<organism evidence="2 3">
    <name type="scientific">Folsomia candida</name>
    <name type="common">Springtail</name>
    <dbReference type="NCBI Taxonomy" id="158441"/>
    <lineage>
        <taxon>Eukaryota</taxon>
        <taxon>Metazoa</taxon>
        <taxon>Ecdysozoa</taxon>
        <taxon>Arthropoda</taxon>
        <taxon>Hexapoda</taxon>
        <taxon>Collembola</taxon>
        <taxon>Entomobryomorpha</taxon>
        <taxon>Isotomoidea</taxon>
        <taxon>Isotomidae</taxon>
        <taxon>Proisotominae</taxon>
        <taxon>Folsomia</taxon>
    </lineage>
</organism>
<dbReference type="Proteomes" id="UP000198287">
    <property type="component" value="Unassembled WGS sequence"/>
</dbReference>
<dbReference type="AlphaFoldDB" id="A0A226ERA5"/>
<evidence type="ECO:0000313" key="3">
    <source>
        <dbReference type="Proteomes" id="UP000198287"/>
    </source>
</evidence>
<accession>A0A226ERA5</accession>
<reference evidence="2 3" key="1">
    <citation type="submission" date="2015-12" db="EMBL/GenBank/DDBJ databases">
        <title>The genome of Folsomia candida.</title>
        <authorList>
            <person name="Faddeeva A."/>
            <person name="Derks M.F."/>
            <person name="Anvar Y."/>
            <person name="Smit S."/>
            <person name="Van Straalen N."/>
            <person name="Roelofs D."/>
        </authorList>
    </citation>
    <scope>NUCLEOTIDE SEQUENCE [LARGE SCALE GENOMIC DNA]</scope>
    <source>
        <strain evidence="2 3">VU population</strain>
        <tissue evidence="2">Whole body</tissue>
    </source>
</reference>
<gene>
    <name evidence="2" type="ORF">Fcan01_04904</name>
</gene>